<evidence type="ECO:0000256" key="1">
    <source>
        <dbReference type="ARBA" id="ARBA00023015"/>
    </source>
</evidence>
<dbReference type="PRINTS" id="PR00455">
    <property type="entry name" value="HTHTETR"/>
</dbReference>
<keyword evidence="7" id="KW-1185">Reference proteome</keyword>
<evidence type="ECO:0000313" key="6">
    <source>
        <dbReference type="EMBL" id="TQN32173.1"/>
    </source>
</evidence>
<feature type="DNA-binding region" description="H-T-H motif" evidence="4">
    <location>
        <begin position="47"/>
        <end position="66"/>
    </location>
</feature>
<dbReference type="GO" id="GO:0003700">
    <property type="term" value="F:DNA-binding transcription factor activity"/>
    <property type="evidence" value="ECO:0007669"/>
    <property type="project" value="TreeGrafter"/>
</dbReference>
<dbReference type="EMBL" id="VFQC01000001">
    <property type="protein sequence ID" value="TQN32173.1"/>
    <property type="molecule type" value="Genomic_DNA"/>
</dbReference>
<dbReference type="Pfam" id="PF17937">
    <property type="entry name" value="TetR_C_28"/>
    <property type="match status" value="1"/>
</dbReference>
<accession>A0A543NJY2</accession>
<dbReference type="PROSITE" id="PS50977">
    <property type="entry name" value="HTH_TETR_2"/>
    <property type="match status" value="1"/>
</dbReference>
<dbReference type="AlphaFoldDB" id="A0A543NJY2"/>
<proteinExistence type="predicted"/>
<dbReference type="InterPro" id="IPR009057">
    <property type="entry name" value="Homeodomain-like_sf"/>
</dbReference>
<keyword evidence="2 4" id="KW-0238">DNA-binding</keyword>
<protein>
    <submittedName>
        <fullName evidence="6">TetR family transcriptional regulator</fullName>
    </submittedName>
</protein>
<dbReference type="Pfam" id="PF00440">
    <property type="entry name" value="TetR_N"/>
    <property type="match status" value="1"/>
</dbReference>
<dbReference type="InterPro" id="IPR041479">
    <property type="entry name" value="TetR_CgmR_C"/>
</dbReference>
<reference evidence="6 7" key="1">
    <citation type="submission" date="2019-06" db="EMBL/GenBank/DDBJ databases">
        <title>Sequencing the genomes of 1000 actinobacteria strains.</title>
        <authorList>
            <person name="Klenk H.-P."/>
        </authorList>
    </citation>
    <scope>NUCLEOTIDE SEQUENCE [LARGE SCALE GENOMIC DNA]</scope>
    <source>
        <strain evidence="6 7">DSM 45015</strain>
    </source>
</reference>
<dbReference type="Proteomes" id="UP000317422">
    <property type="component" value="Unassembled WGS sequence"/>
</dbReference>
<evidence type="ECO:0000259" key="5">
    <source>
        <dbReference type="PROSITE" id="PS50977"/>
    </source>
</evidence>
<evidence type="ECO:0000256" key="3">
    <source>
        <dbReference type="ARBA" id="ARBA00023163"/>
    </source>
</evidence>
<dbReference type="Gene3D" id="1.10.357.10">
    <property type="entry name" value="Tetracycline Repressor, domain 2"/>
    <property type="match status" value="1"/>
</dbReference>
<evidence type="ECO:0000256" key="4">
    <source>
        <dbReference type="PROSITE-ProRule" id="PRU00335"/>
    </source>
</evidence>
<dbReference type="InterPro" id="IPR050109">
    <property type="entry name" value="HTH-type_TetR-like_transc_reg"/>
</dbReference>
<dbReference type="PANTHER" id="PTHR30055:SF234">
    <property type="entry name" value="HTH-TYPE TRANSCRIPTIONAL REGULATOR BETI"/>
    <property type="match status" value="1"/>
</dbReference>
<gene>
    <name evidence="6" type="ORF">FHX37_2108</name>
</gene>
<dbReference type="SUPFAM" id="SSF46689">
    <property type="entry name" value="Homeodomain-like"/>
    <property type="match status" value="1"/>
</dbReference>
<sequence>MYPFFTVQTVQYRPDGIVSTVITSPTRDRILDALQDILIEEGNSGVTLESVAAAAGVSKGGLLYHFPSKSDMLTGLVRRLAERAEDEFRAAAEGEEGVVRAFLRTSVPESAEETELFWSIIAALRSKEDISPESRELIRHLFQEWSRLLHDEVGDPVLAEMIRLVGDGLYLTTIAGLPQPDPDTVRQLTERLVEQSDAASARKHRHGT</sequence>
<comment type="caution">
    <text evidence="6">The sequence shown here is derived from an EMBL/GenBank/DDBJ whole genome shotgun (WGS) entry which is preliminary data.</text>
</comment>
<keyword evidence="1" id="KW-0805">Transcription regulation</keyword>
<dbReference type="PANTHER" id="PTHR30055">
    <property type="entry name" value="HTH-TYPE TRANSCRIPTIONAL REGULATOR RUTR"/>
    <property type="match status" value="1"/>
</dbReference>
<dbReference type="GO" id="GO:0000976">
    <property type="term" value="F:transcription cis-regulatory region binding"/>
    <property type="evidence" value="ECO:0007669"/>
    <property type="project" value="TreeGrafter"/>
</dbReference>
<evidence type="ECO:0000256" key="2">
    <source>
        <dbReference type="ARBA" id="ARBA00023125"/>
    </source>
</evidence>
<dbReference type="InterPro" id="IPR001647">
    <property type="entry name" value="HTH_TetR"/>
</dbReference>
<name>A0A543NJY2_9ACTN</name>
<keyword evidence="3" id="KW-0804">Transcription</keyword>
<evidence type="ECO:0000313" key="7">
    <source>
        <dbReference type="Proteomes" id="UP000317422"/>
    </source>
</evidence>
<feature type="domain" description="HTH tetR-type" evidence="5">
    <location>
        <begin position="24"/>
        <end position="84"/>
    </location>
</feature>
<organism evidence="6 7">
    <name type="scientific">Haloactinospora alba</name>
    <dbReference type="NCBI Taxonomy" id="405555"/>
    <lineage>
        <taxon>Bacteria</taxon>
        <taxon>Bacillati</taxon>
        <taxon>Actinomycetota</taxon>
        <taxon>Actinomycetes</taxon>
        <taxon>Streptosporangiales</taxon>
        <taxon>Nocardiopsidaceae</taxon>
        <taxon>Haloactinospora</taxon>
    </lineage>
</organism>